<comment type="caution">
    <text evidence="2">The sequence shown here is derived from an EMBL/GenBank/DDBJ whole genome shotgun (WGS) entry which is preliminary data.</text>
</comment>
<sequence length="144" mass="16796">MKKIRHSNNLNSDIYRDSLNIRKNVFIIEQQVPENLEIDNSENKCTYFVLYLDEQPVATARFFPTDDQGIHIQRVAVLKPYRHQNLGSELINQIISYAKKQKYNYVILGAQDHAQNFYKSLGFTVVGQQFLEAGILHHDMKLNL</sequence>
<name>A0A2P4R6N5_9LACO</name>
<dbReference type="GO" id="GO:0004343">
    <property type="term" value="F:glucosamine 6-phosphate N-acetyltransferase activity"/>
    <property type="evidence" value="ECO:0007669"/>
    <property type="project" value="TreeGrafter"/>
</dbReference>
<feature type="domain" description="N-acetyltransferase" evidence="1">
    <location>
        <begin position="2"/>
        <end position="144"/>
    </location>
</feature>
<proteinExistence type="predicted"/>
<dbReference type="SUPFAM" id="SSF55729">
    <property type="entry name" value="Acyl-CoA N-acyltransferases (Nat)"/>
    <property type="match status" value="1"/>
</dbReference>
<dbReference type="PROSITE" id="PS51186">
    <property type="entry name" value="GNAT"/>
    <property type="match status" value="1"/>
</dbReference>
<keyword evidence="2" id="KW-0808">Transferase</keyword>
<dbReference type="InterPro" id="IPR039143">
    <property type="entry name" value="GNPNAT1-like"/>
</dbReference>
<protein>
    <submittedName>
        <fullName evidence="2">N-acetyltransferase</fullName>
    </submittedName>
</protein>
<dbReference type="InterPro" id="IPR016181">
    <property type="entry name" value="Acyl_CoA_acyltransferase"/>
</dbReference>
<dbReference type="Pfam" id="PF13673">
    <property type="entry name" value="Acetyltransf_10"/>
    <property type="match status" value="1"/>
</dbReference>
<dbReference type="EMBL" id="PPWZ01000036">
    <property type="protein sequence ID" value="POH36917.1"/>
    <property type="molecule type" value="Genomic_DNA"/>
</dbReference>
<evidence type="ECO:0000259" key="1">
    <source>
        <dbReference type="PROSITE" id="PS51186"/>
    </source>
</evidence>
<dbReference type="CDD" id="cd04301">
    <property type="entry name" value="NAT_SF"/>
    <property type="match status" value="1"/>
</dbReference>
<accession>A0A2P4R6N5</accession>
<gene>
    <name evidence="2" type="ORF">C2R26_05700</name>
</gene>
<evidence type="ECO:0000313" key="2">
    <source>
        <dbReference type="EMBL" id="POH36917.1"/>
    </source>
</evidence>
<organism evidence="2">
    <name type="scientific">Companilactobacillus formosensis</name>
    <dbReference type="NCBI Taxonomy" id="1617889"/>
    <lineage>
        <taxon>Bacteria</taxon>
        <taxon>Bacillati</taxon>
        <taxon>Bacillota</taxon>
        <taxon>Bacilli</taxon>
        <taxon>Lactobacillales</taxon>
        <taxon>Lactobacillaceae</taxon>
        <taxon>Companilactobacillus</taxon>
    </lineage>
</organism>
<dbReference type="InterPro" id="IPR000182">
    <property type="entry name" value="GNAT_dom"/>
</dbReference>
<dbReference type="Gene3D" id="3.40.630.30">
    <property type="match status" value="1"/>
</dbReference>
<dbReference type="PANTHER" id="PTHR13355:SF11">
    <property type="entry name" value="GLUCOSAMINE 6-PHOSPHATE N-ACETYLTRANSFERASE"/>
    <property type="match status" value="1"/>
</dbReference>
<dbReference type="PANTHER" id="PTHR13355">
    <property type="entry name" value="GLUCOSAMINE 6-PHOSPHATE N-ACETYLTRANSFERASE"/>
    <property type="match status" value="1"/>
</dbReference>
<dbReference type="AlphaFoldDB" id="A0A2P4R6N5"/>
<reference evidence="2" key="1">
    <citation type="submission" date="2018-01" db="EMBL/GenBank/DDBJ databases">
        <title>Genome sequnecing of Lactobacillus formosensis KACC 18721.</title>
        <authorList>
            <person name="Kim S.-J."/>
            <person name="Heo J."/>
        </authorList>
    </citation>
    <scope>NUCLEOTIDE SEQUENCE</scope>
    <source>
        <strain evidence="2">KACC 18721</strain>
    </source>
</reference>